<feature type="chain" id="PRO_5037333194" evidence="10">
    <location>
        <begin position="21"/>
        <end position="238"/>
    </location>
</feature>
<organism evidence="12 13">
    <name type="scientific">Parascaris univalens</name>
    <name type="common">Nematode worm</name>
    <dbReference type="NCBI Taxonomy" id="6257"/>
    <lineage>
        <taxon>Eukaryota</taxon>
        <taxon>Metazoa</taxon>
        <taxon>Ecdysozoa</taxon>
        <taxon>Nematoda</taxon>
        <taxon>Chromadorea</taxon>
        <taxon>Rhabditida</taxon>
        <taxon>Spirurina</taxon>
        <taxon>Ascaridomorpha</taxon>
        <taxon>Ascaridoidea</taxon>
        <taxon>Ascarididae</taxon>
        <taxon>Parascaris</taxon>
    </lineage>
</organism>
<dbReference type="SMART" id="SM00614">
    <property type="entry name" value="ZnF_BED"/>
    <property type="match status" value="1"/>
</dbReference>
<accession>A0A915AY85</accession>
<feature type="region of interest" description="Disordered" evidence="9">
    <location>
        <begin position="40"/>
        <end position="65"/>
    </location>
</feature>
<keyword evidence="6" id="KW-0804">Transcription</keyword>
<evidence type="ECO:0000259" key="11">
    <source>
        <dbReference type="PROSITE" id="PS50808"/>
    </source>
</evidence>
<dbReference type="Pfam" id="PF02892">
    <property type="entry name" value="zf-BED"/>
    <property type="match status" value="1"/>
</dbReference>
<evidence type="ECO:0000256" key="4">
    <source>
        <dbReference type="ARBA" id="ARBA00022833"/>
    </source>
</evidence>
<evidence type="ECO:0000256" key="6">
    <source>
        <dbReference type="ARBA" id="ARBA00023163"/>
    </source>
</evidence>
<feature type="signal peptide" evidence="10">
    <location>
        <begin position="1"/>
        <end position="20"/>
    </location>
</feature>
<dbReference type="PROSITE" id="PS50808">
    <property type="entry name" value="ZF_BED"/>
    <property type="match status" value="1"/>
</dbReference>
<evidence type="ECO:0000313" key="13">
    <source>
        <dbReference type="WBParaSite" id="PgR018_g100_t01"/>
    </source>
</evidence>
<dbReference type="GO" id="GO:0009791">
    <property type="term" value="P:post-embryonic development"/>
    <property type="evidence" value="ECO:0007669"/>
    <property type="project" value="UniProtKB-ARBA"/>
</dbReference>
<keyword evidence="7" id="KW-0539">Nucleus</keyword>
<dbReference type="SUPFAM" id="SSF57667">
    <property type="entry name" value="beta-beta-alpha zinc fingers"/>
    <property type="match status" value="1"/>
</dbReference>
<dbReference type="GO" id="GO:0005634">
    <property type="term" value="C:nucleus"/>
    <property type="evidence" value="ECO:0007669"/>
    <property type="project" value="UniProtKB-SubCell"/>
</dbReference>
<evidence type="ECO:0000256" key="8">
    <source>
        <dbReference type="PROSITE-ProRule" id="PRU00027"/>
    </source>
</evidence>
<dbReference type="InterPro" id="IPR052035">
    <property type="entry name" value="ZnF_BED_domain_contain"/>
</dbReference>
<dbReference type="GO" id="GO:0003677">
    <property type="term" value="F:DNA binding"/>
    <property type="evidence" value="ECO:0007669"/>
    <property type="project" value="InterPro"/>
</dbReference>
<keyword evidence="2" id="KW-0479">Metal-binding</keyword>
<evidence type="ECO:0000256" key="3">
    <source>
        <dbReference type="ARBA" id="ARBA00022771"/>
    </source>
</evidence>
<dbReference type="Proteomes" id="UP000887569">
    <property type="component" value="Unplaced"/>
</dbReference>
<keyword evidence="12" id="KW-1185">Reference proteome</keyword>
<sequence length="238" mass="27019">NKSFVLTASLFLIIIYSIWEIRMANEGDDDVRREMEFLSNGGGQSPLPIPSSISPSTSLEPTPVVGGSEDYGLIRREKTRRSAVWEFFVIEDSEGKKRVRCSFCGRTLAFNSSSTHGMLGHLKALHGDRPEVAWAMRRTSEIAQHYAGGDEGKDKTKQQSNTHKYMLSEQRFDVYARTSAIAKRIDEALIEFIICERLPSHVVERPTFRRLLEALNPRYRPPSEKVVAQIRQISEPPH</sequence>
<dbReference type="PANTHER" id="PTHR46481:SF10">
    <property type="entry name" value="ZINC FINGER BED DOMAIN-CONTAINING PROTEIN 39"/>
    <property type="match status" value="1"/>
</dbReference>
<dbReference type="AlphaFoldDB" id="A0A915AY85"/>
<dbReference type="WBParaSite" id="PgR018_g100_t01">
    <property type="protein sequence ID" value="PgR018_g100_t01"/>
    <property type="gene ID" value="PgR018_g100"/>
</dbReference>
<evidence type="ECO:0000256" key="7">
    <source>
        <dbReference type="ARBA" id="ARBA00023242"/>
    </source>
</evidence>
<name>A0A915AY85_PARUN</name>
<comment type="subcellular location">
    <subcellularLocation>
        <location evidence="1">Nucleus</location>
    </subcellularLocation>
</comment>
<dbReference type="InterPro" id="IPR036236">
    <property type="entry name" value="Znf_C2H2_sf"/>
</dbReference>
<evidence type="ECO:0000256" key="5">
    <source>
        <dbReference type="ARBA" id="ARBA00023015"/>
    </source>
</evidence>
<keyword evidence="3 8" id="KW-0863">Zinc-finger</keyword>
<evidence type="ECO:0000256" key="9">
    <source>
        <dbReference type="SAM" id="MobiDB-lite"/>
    </source>
</evidence>
<dbReference type="PANTHER" id="PTHR46481">
    <property type="entry name" value="ZINC FINGER BED DOMAIN-CONTAINING PROTEIN 4"/>
    <property type="match status" value="1"/>
</dbReference>
<proteinExistence type="predicted"/>
<keyword evidence="10" id="KW-0732">Signal</keyword>
<evidence type="ECO:0000256" key="1">
    <source>
        <dbReference type="ARBA" id="ARBA00004123"/>
    </source>
</evidence>
<feature type="domain" description="BED-type" evidence="11">
    <location>
        <begin position="79"/>
        <end position="133"/>
    </location>
</feature>
<keyword evidence="5" id="KW-0805">Transcription regulation</keyword>
<keyword evidence="4" id="KW-0862">Zinc</keyword>
<evidence type="ECO:0000256" key="10">
    <source>
        <dbReference type="SAM" id="SignalP"/>
    </source>
</evidence>
<feature type="compositionally biased region" description="Low complexity" evidence="9">
    <location>
        <begin position="50"/>
        <end position="63"/>
    </location>
</feature>
<dbReference type="InterPro" id="IPR003656">
    <property type="entry name" value="Znf_BED"/>
</dbReference>
<dbReference type="GO" id="GO:0008270">
    <property type="term" value="F:zinc ion binding"/>
    <property type="evidence" value="ECO:0007669"/>
    <property type="project" value="UniProtKB-KW"/>
</dbReference>
<evidence type="ECO:0000256" key="2">
    <source>
        <dbReference type="ARBA" id="ARBA00022723"/>
    </source>
</evidence>
<protein>
    <submittedName>
        <fullName evidence="13">BED-type domain-containing protein</fullName>
    </submittedName>
</protein>
<reference evidence="13" key="1">
    <citation type="submission" date="2022-11" db="UniProtKB">
        <authorList>
            <consortium name="WormBaseParasite"/>
        </authorList>
    </citation>
    <scope>IDENTIFICATION</scope>
</reference>
<evidence type="ECO:0000313" key="12">
    <source>
        <dbReference type="Proteomes" id="UP000887569"/>
    </source>
</evidence>